<feature type="chain" id="PRO_5034358438" description="DUF5666 domain-containing protein" evidence="2">
    <location>
        <begin position="28"/>
        <end position="434"/>
    </location>
</feature>
<evidence type="ECO:0000256" key="2">
    <source>
        <dbReference type="SAM" id="SignalP"/>
    </source>
</evidence>
<keyword evidence="2" id="KW-0732">Signal</keyword>
<dbReference type="RefSeq" id="WP_206294854.1">
    <property type="nucleotide sequence ID" value="NZ_CP063458.1"/>
</dbReference>
<keyword evidence="4" id="KW-1185">Reference proteome</keyword>
<feature type="compositionally biased region" description="Pro residues" evidence="1">
    <location>
        <begin position="423"/>
        <end position="434"/>
    </location>
</feature>
<evidence type="ECO:0000256" key="1">
    <source>
        <dbReference type="SAM" id="MobiDB-lite"/>
    </source>
</evidence>
<reference evidence="3 4" key="1">
    <citation type="submission" date="2020-10" db="EMBL/GenBank/DDBJ databases">
        <title>Wide distribution of Phycisphaera-like planctomycetes from WD2101 soil group in peatlands and genome analysis of the first cultivated representative.</title>
        <authorList>
            <person name="Dedysh S.N."/>
            <person name="Beletsky A.V."/>
            <person name="Ivanova A."/>
            <person name="Kulichevskaya I.S."/>
            <person name="Suzina N.E."/>
            <person name="Philippov D.A."/>
            <person name="Rakitin A.L."/>
            <person name="Mardanov A.V."/>
            <person name="Ravin N.V."/>
        </authorList>
    </citation>
    <scope>NUCLEOTIDE SEQUENCE [LARGE SCALE GENOMIC DNA]</scope>
    <source>
        <strain evidence="3 4">M1803</strain>
    </source>
</reference>
<name>A0A7M2X1K7_9BACT</name>
<dbReference type="EMBL" id="CP063458">
    <property type="protein sequence ID" value="QOV91555.1"/>
    <property type="molecule type" value="Genomic_DNA"/>
</dbReference>
<accession>A0A7M2X1K7</accession>
<gene>
    <name evidence="3" type="ORF">IPV69_09425</name>
</gene>
<organism evidence="3 4">
    <name type="scientific">Humisphaera borealis</name>
    <dbReference type="NCBI Taxonomy" id="2807512"/>
    <lineage>
        <taxon>Bacteria</taxon>
        <taxon>Pseudomonadati</taxon>
        <taxon>Planctomycetota</taxon>
        <taxon>Phycisphaerae</taxon>
        <taxon>Tepidisphaerales</taxon>
        <taxon>Tepidisphaeraceae</taxon>
        <taxon>Humisphaera</taxon>
    </lineage>
</organism>
<feature type="region of interest" description="Disordered" evidence="1">
    <location>
        <begin position="415"/>
        <end position="434"/>
    </location>
</feature>
<sequence length="434" mass="44851">MTIRFTPAGITVAIALLICAAGRPAVAQDKYTIGLNVQPGQSWTFDNALDSTMNIKTSAQGQVNNVDNGMAQKRVGTITVRDAVNGRPSAITVAFGKECSSSIKANGQEQSPPFPLAGQTVTLKMGADGTFSHDFKGNLDPAVEAELKQMVEFDGSMYPPGPVAVGDEWVPRATKLKEQLQLAPNDKLDIKCKLLAVGAIRGIKTYDISATGSVTKAQDGMQMTIRIGGVTQLELGSGLPVQNDVVVAIGITGAQQAPGADGQPVAVTINGTGQVKMTGMAMPKEGFGGGGPVAVGPPPGPGPQPNPLDPQPNPLDPKPPVPPVPGPKPKNPLAAAESPFTGSFKGRQLSAEFKIDDDKMTGSIKLGPKSFPAVGKVEGAKLVGSFEADGAKFEFVATLEGTTLSLDSEGNKYTLQKDAAAAPAPPSKPKNPLE</sequence>
<dbReference type="AlphaFoldDB" id="A0A7M2X1K7"/>
<evidence type="ECO:0000313" key="3">
    <source>
        <dbReference type="EMBL" id="QOV91555.1"/>
    </source>
</evidence>
<dbReference type="Proteomes" id="UP000593765">
    <property type="component" value="Chromosome"/>
</dbReference>
<evidence type="ECO:0008006" key="5">
    <source>
        <dbReference type="Google" id="ProtNLM"/>
    </source>
</evidence>
<proteinExistence type="predicted"/>
<evidence type="ECO:0000313" key="4">
    <source>
        <dbReference type="Proteomes" id="UP000593765"/>
    </source>
</evidence>
<feature type="signal peptide" evidence="2">
    <location>
        <begin position="1"/>
        <end position="27"/>
    </location>
</feature>
<dbReference type="KEGG" id="hbs:IPV69_09425"/>
<feature type="region of interest" description="Disordered" evidence="1">
    <location>
        <begin position="280"/>
        <end position="341"/>
    </location>
</feature>
<feature type="compositionally biased region" description="Pro residues" evidence="1">
    <location>
        <begin position="295"/>
        <end position="330"/>
    </location>
</feature>
<protein>
    <recommendedName>
        <fullName evidence="5">DUF5666 domain-containing protein</fullName>
    </recommendedName>
</protein>